<evidence type="ECO:0000313" key="4">
    <source>
        <dbReference type="Proteomes" id="UP000033079"/>
    </source>
</evidence>
<dbReference type="Pfam" id="PF01497">
    <property type="entry name" value="Peripla_BP_2"/>
    <property type="match status" value="1"/>
</dbReference>
<feature type="compositionally biased region" description="Polar residues" evidence="1">
    <location>
        <begin position="34"/>
        <end position="55"/>
    </location>
</feature>
<dbReference type="PANTHER" id="PTHR30535">
    <property type="entry name" value="VITAMIN B12-BINDING PROTEIN"/>
    <property type="match status" value="1"/>
</dbReference>
<dbReference type="Gene3D" id="3.40.50.1980">
    <property type="entry name" value="Nitrogenase molybdenum iron protein domain"/>
    <property type="match status" value="2"/>
</dbReference>
<dbReference type="PROSITE" id="PS50983">
    <property type="entry name" value="FE_B12_PBP"/>
    <property type="match status" value="1"/>
</dbReference>
<evidence type="ECO:0000259" key="2">
    <source>
        <dbReference type="PROSITE" id="PS50983"/>
    </source>
</evidence>
<dbReference type="InterPro" id="IPR050902">
    <property type="entry name" value="ABC_Transporter_SBP"/>
</dbReference>
<dbReference type="PANTHER" id="PTHR30535:SF34">
    <property type="entry name" value="MOLYBDATE-BINDING PROTEIN MOLA"/>
    <property type="match status" value="1"/>
</dbReference>
<dbReference type="KEGG" id="mbar:MSBR2_1570"/>
<proteinExistence type="predicted"/>
<feature type="domain" description="Fe/B12 periplasmic-binding" evidence="2">
    <location>
        <begin position="79"/>
        <end position="363"/>
    </location>
</feature>
<dbReference type="EMBL" id="CP009530">
    <property type="protein sequence ID" value="AKB58086.1"/>
    <property type="molecule type" value="Genomic_DNA"/>
</dbReference>
<sequence>MKFNYNVKLYKIILIGLLVAALVVTSGCADKSTSDTNQNGSSPSETSGVSDTNKAVESGEFTLTDGYGREVTIPENVEQVVCSGAGCLRYLVYLQAQDDVVGVDSLEKEKSEVEGRPYVLANPQLKDYPLIGEFRGNDDPEKIIAISPQVILKTGTSGQSTASNGADADALQNKTGIPVVMFPYGSLKNEEQKSEIYSSLRIMGQVVGKQERAEEVINYINATMQDLENRTADIPESERKTAYIGGVSMAGAHGIISTEPAYPPFLWVNANNVASGMGADHADIAKEALVDWDPEYIFVDVGTLLLGNEGAIGELKNDTSLSGLSAVKNKKVYGVIPYNYYSTNYESVLANAYFVGKVLYPDRFEDIDPEAKADEIYTFFVGKPVFSDLNKQHANLGFKQIPL</sequence>
<dbReference type="CDD" id="cd01147">
    <property type="entry name" value="HemV-2"/>
    <property type="match status" value="1"/>
</dbReference>
<dbReference type="Proteomes" id="UP000033079">
    <property type="component" value="Chromosome"/>
</dbReference>
<feature type="region of interest" description="Disordered" evidence="1">
    <location>
        <begin position="31"/>
        <end position="55"/>
    </location>
</feature>
<evidence type="ECO:0000313" key="3">
    <source>
        <dbReference type="EMBL" id="AKB58086.1"/>
    </source>
</evidence>
<dbReference type="PROSITE" id="PS51257">
    <property type="entry name" value="PROKAR_LIPOPROTEIN"/>
    <property type="match status" value="1"/>
</dbReference>
<name>A0A0E3LQD6_METBA</name>
<dbReference type="InterPro" id="IPR002491">
    <property type="entry name" value="ABC_transptr_periplasmic_BD"/>
</dbReference>
<evidence type="ECO:0000256" key="1">
    <source>
        <dbReference type="SAM" id="MobiDB-lite"/>
    </source>
</evidence>
<dbReference type="HOGENOM" id="CLU_038034_13_1_2"/>
<accession>A0A0E3LQD6</accession>
<dbReference type="PATRIC" id="fig|1434106.5.peg.2020"/>
<gene>
    <name evidence="3" type="ORF">MSBR2_1570</name>
</gene>
<dbReference type="GeneID" id="24800555"/>
<dbReference type="RefSeq" id="WP_048119553.1">
    <property type="nucleotide sequence ID" value="NZ_CP009530.1"/>
</dbReference>
<dbReference type="AlphaFoldDB" id="A0A0E3LQD6"/>
<protein>
    <submittedName>
        <fullName evidence="3">Iron(III) dicitrate-binding protein</fullName>
    </submittedName>
</protein>
<organism evidence="3 4">
    <name type="scientific">Methanosarcina barkeri 227</name>
    <dbReference type="NCBI Taxonomy" id="1434106"/>
    <lineage>
        <taxon>Archaea</taxon>
        <taxon>Methanobacteriati</taxon>
        <taxon>Methanobacteriota</taxon>
        <taxon>Stenosarchaea group</taxon>
        <taxon>Methanomicrobia</taxon>
        <taxon>Methanosarcinales</taxon>
        <taxon>Methanosarcinaceae</taxon>
        <taxon>Methanosarcina</taxon>
    </lineage>
</organism>
<reference evidence="3 4" key="1">
    <citation type="submission" date="2014-07" db="EMBL/GenBank/DDBJ databases">
        <title>Methanogenic archaea and the global carbon cycle.</title>
        <authorList>
            <person name="Henriksen J.R."/>
            <person name="Luke J."/>
            <person name="Reinhart S."/>
            <person name="Benedict M.N."/>
            <person name="Youngblut N.D."/>
            <person name="Metcalf M.E."/>
            <person name="Whitaker R.J."/>
            <person name="Metcalf W.W."/>
        </authorList>
    </citation>
    <scope>NUCLEOTIDE SEQUENCE [LARGE SCALE GENOMIC DNA]</scope>
    <source>
        <strain evidence="3 4">227</strain>
    </source>
</reference>
<dbReference type="SUPFAM" id="SSF53807">
    <property type="entry name" value="Helical backbone' metal receptor"/>
    <property type="match status" value="1"/>
</dbReference>